<evidence type="ECO:0000313" key="1">
    <source>
        <dbReference type="EMBL" id="SJM93173.1"/>
    </source>
</evidence>
<dbReference type="EMBL" id="FUKI01000115">
    <property type="protein sequence ID" value="SJM93173.1"/>
    <property type="molecule type" value="Genomic_DNA"/>
</dbReference>
<dbReference type="Proteomes" id="UP000195667">
    <property type="component" value="Unassembled WGS sequence"/>
</dbReference>
<keyword evidence="2" id="KW-1185">Reference proteome</keyword>
<reference evidence="2" key="1">
    <citation type="submission" date="2017-02" db="EMBL/GenBank/DDBJ databases">
        <authorList>
            <person name="Daims H."/>
        </authorList>
    </citation>
    <scope>NUCLEOTIDE SEQUENCE [LARGE SCALE GENOMIC DNA]</scope>
</reference>
<dbReference type="RefSeq" id="WP_087143719.1">
    <property type="nucleotide sequence ID" value="NZ_FUKI01000115.1"/>
</dbReference>
<evidence type="ECO:0000313" key="2">
    <source>
        <dbReference type="Proteomes" id="UP000195667"/>
    </source>
</evidence>
<dbReference type="AlphaFoldDB" id="A0A1R4HAD2"/>
<proteinExistence type="predicted"/>
<organism evidence="1 2">
    <name type="scientific">Crenothrix polyspora</name>
    <dbReference type="NCBI Taxonomy" id="360316"/>
    <lineage>
        <taxon>Bacteria</taxon>
        <taxon>Pseudomonadati</taxon>
        <taxon>Pseudomonadota</taxon>
        <taxon>Gammaproteobacteria</taxon>
        <taxon>Methylococcales</taxon>
        <taxon>Crenotrichaceae</taxon>
        <taxon>Crenothrix</taxon>
    </lineage>
</organism>
<sequence>MALSEQQKQKKLLKKKQKKSAVVQAIKSFMSVSAVSCADYPLYESVVANSLFELGIGEVVIARRLPNGQLAASIFIVDVFCLGVKNTFFRVASNDEYEYLKQKATSDGRHFVSIHQSCARKLLEGAVEYAKNLGFSSHPDYKKMAALFGAIDASACPVAYEYGKDNKPYYIRGPNESVAEAKKIVDKLYEKCGEGGYNFLIMTDENPFD</sequence>
<accession>A0A1R4HAD2</accession>
<gene>
    <name evidence="1" type="ORF">CRENPOLYSF1_40007</name>
</gene>
<dbReference type="OrthoDB" id="289429at2"/>
<name>A0A1R4HAD2_9GAMM</name>
<protein>
    <submittedName>
        <fullName evidence="1">Uncharacterized protein</fullName>
    </submittedName>
</protein>